<dbReference type="GO" id="GO:0005886">
    <property type="term" value="C:plasma membrane"/>
    <property type="evidence" value="ECO:0007669"/>
    <property type="project" value="TreeGrafter"/>
</dbReference>
<dbReference type="Pfam" id="PF02771">
    <property type="entry name" value="Acyl-CoA_dh_N"/>
    <property type="match status" value="1"/>
</dbReference>
<dbReference type="PANTHER" id="PTHR43292:SF3">
    <property type="entry name" value="ACYL-COA DEHYDROGENASE FADE29"/>
    <property type="match status" value="1"/>
</dbReference>
<keyword evidence="4" id="KW-1185">Reference proteome</keyword>
<evidence type="ECO:0000259" key="2">
    <source>
        <dbReference type="Pfam" id="PF02771"/>
    </source>
</evidence>
<dbReference type="AlphaFoldDB" id="A0A418XVD7"/>
<dbReference type="Proteomes" id="UP000284006">
    <property type="component" value="Unassembled WGS sequence"/>
</dbReference>
<dbReference type="SUPFAM" id="SSF56645">
    <property type="entry name" value="Acyl-CoA dehydrogenase NM domain-like"/>
    <property type="match status" value="1"/>
</dbReference>
<dbReference type="InterPro" id="IPR037069">
    <property type="entry name" value="AcylCoA_DH/ox_N_sf"/>
</dbReference>
<accession>A0A418XVD7</accession>
<comment type="caution">
    <text evidence="3">The sequence shown here is derived from an EMBL/GenBank/DDBJ whole genome shotgun (WGS) entry which is preliminary data.</text>
</comment>
<evidence type="ECO:0000313" key="4">
    <source>
        <dbReference type="Proteomes" id="UP000284006"/>
    </source>
</evidence>
<protein>
    <submittedName>
        <fullName evidence="3">Acyl-CoA dehydrogenase</fullName>
    </submittedName>
</protein>
<organism evidence="3 4">
    <name type="scientific">Massilia cavernae</name>
    <dbReference type="NCBI Taxonomy" id="2320864"/>
    <lineage>
        <taxon>Bacteria</taxon>
        <taxon>Pseudomonadati</taxon>
        <taxon>Pseudomonadota</taxon>
        <taxon>Betaproteobacteria</taxon>
        <taxon>Burkholderiales</taxon>
        <taxon>Oxalobacteraceae</taxon>
        <taxon>Telluria group</taxon>
        <taxon>Massilia</taxon>
    </lineage>
</organism>
<dbReference type="InterPro" id="IPR009100">
    <property type="entry name" value="AcylCoA_DH/oxidase_NM_dom_sf"/>
</dbReference>
<dbReference type="Gene3D" id="1.10.540.10">
    <property type="entry name" value="Acyl-CoA dehydrogenase/oxidase, N-terminal domain"/>
    <property type="match status" value="1"/>
</dbReference>
<dbReference type="GO" id="GO:0050660">
    <property type="term" value="F:flavin adenine dinucleotide binding"/>
    <property type="evidence" value="ECO:0007669"/>
    <property type="project" value="InterPro"/>
</dbReference>
<evidence type="ECO:0000256" key="1">
    <source>
        <dbReference type="ARBA" id="ARBA00023002"/>
    </source>
</evidence>
<dbReference type="EMBL" id="QYUP01000105">
    <property type="protein sequence ID" value="RJG16683.1"/>
    <property type="molecule type" value="Genomic_DNA"/>
</dbReference>
<gene>
    <name evidence="3" type="ORF">D3872_10735</name>
</gene>
<feature type="non-terminal residue" evidence="3">
    <location>
        <position position="90"/>
    </location>
</feature>
<feature type="domain" description="Acyl-CoA dehydrogenase/oxidase N-terminal" evidence="2">
    <location>
        <begin position="7"/>
        <end position="88"/>
    </location>
</feature>
<keyword evidence="1" id="KW-0560">Oxidoreductase</keyword>
<name>A0A418XVD7_9BURK</name>
<dbReference type="InterPro" id="IPR013786">
    <property type="entry name" value="AcylCoA_DH/ox_N"/>
</dbReference>
<proteinExistence type="predicted"/>
<reference evidence="3 4" key="1">
    <citation type="submission" date="2018-09" db="EMBL/GenBank/DDBJ databases">
        <authorList>
            <person name="Zhu H."/>
        </authorList>
    </citation>
    <scope>NUCLEOTIDE SEQUENCE [LARGE SCALE GENOMIC DNA]</scope>
    <source>
        <strain evidence="3 4">K1S02-61</strain>
    </source>
</reference>
<evidence type="ECO:0000313" key="3">
    <source>
        <dbReference type="EMBL" id="RJG16683.1"/>
    </source>
</evidence>
<dbReference type="GO" id="GO:0016627">
    <property type="term" value="F:oxidoreductase activity, acting on the CH-CH group of donors"/>
    <property type="evidence" value="ECO:0007669"/>
    <property type="project" value="InterPro"/>
</dbReference>
<dbReference type="PANTHER" id="PTHR43292">
    <property type="entry name" value="ACYL-COA DEHYDROGENASE"/>
    <property type="match status" value="1"/>
</dbReference>
<dbReference type="InterPro" id="IPR052161">
    <property type="entry name" value="Mycobact_Acyl-CoA_DH"/>
</dbReference>
<sequence length="90" mass="10125">MELTWSDAELAFRDEVRSFLAQHLTDELRAAGQCMTSVYGEHEASLAWQRILHAKGWAAPNWPLEHGGCGWSVTQRYIFARERLAAGAPP</sequence>